<dbReference type="PANTHER" id="PTHR45947:SF3">
    <property type="entry name" value="SULFOQUINOVOSYL TRANSFERASE SQD2"/>
    <property type="match status" value="1"/>
</dbReference>
<dbReference type="Pfam" id="PF00534">
    <property type="entry name" value="Glycos_transf_1"/>
    <property type="match status" value="1"/>
</dbReference>
<dbReference type="SUPFAM" id="SSF53756">
    <property type="entry name" value="UDP-Glycosyltransferase/glycogen phosphorylase"/>
    <property type="match status" value="1"/>
</dbReference>
<name>A0A9X3WUD2_9BACI</name>
<comment type="caution">
    <text evidence="2">The sequence shown here is derived from an EMBL/GenBank/DDBJ whole genome shotgun (WGS) entry which is preliminary data.</text>
</comment>
<dbReference type="PANTHER" id="PTHR45947">
    <property type="entry name" value="SULFOQUINOVOSYL TRANSFERASE SQD2"/>
    <property type="match status" value="1"/>
</dbReference>
<sequence>MNILFLSIGRLNNIDDRGIYTDLLRQFRDEGHDVYAVSPREKRLNRPTEYIYENGVQFLRVRIGNITKTNVIEKGISTLKIESLFLKAIKKYLKGIKFDLVIYSTPPITFEKVINYVKKKDNAKSYLLLKDIFPQNAVDLNMFSKSSLIYKYFRFKEKQLYAQSDFIGCMSQANVDFVIRNNMEVSPDIVEVCPNSIDPLKVKKDENKVREIREKYNIPLNKTVFVYGGNLGKPQGIDFLIDCLKANTENEQIYFVIAGSGTEFNKLKVFFESGKVTNAQLFAQLPKEDYEILVNSCDVGLIFLDKRFTIPNFPSRLLSYMQASMPVLAATDLNSDIGKVIEQGQFGFWCQSSDVEHFNQKLPKLCDKELIKKMGENAREYLEQNYTVKQSYDIIMSHFK</sequence>
<dbReference type="AlphaFoldDB" id="A0A9X3WUD2"/>
<protein>
    <submittedName>
        <fullName evidence="2">Glycosyltransferase family 4 protein</fullName>
    </submittedName>
</protein>
<evidence type="ECO:0000259" key="1">
    <source>
        <dbReference type="Pfam" id="PF00534"/>
    </source>
</evidence>
<dbReference type="GO" id="GO:0016757">
    <property type="term" value="F:glycosyltransferase activity"/>
    <property type="evidence" value="ECO:0007669"/>
    <property type="project" value="InterPro"/>
</dbReference>
<dbReference type="Gene3D" id="3.40.50.2000">
    <property type="entry name" value="Glycogen Phosphorylase B"/>
    <property type="match status" value="2"/>
</dbReference>
<dbReference type="InterPro" id="IPR001296">
    <property type="entry name" value="Glyco_trans_1"/>
</dbReference>
<accession>A0A9X3WUD2</accession>
<evidence type="ECO:0000313" key="3">
    <source>
        <dbReference type="Proteomes" id="UP001145050"/>
    </source>
</evidence>
<feature type="domain" description="Glycosyl transferase family 1" evidence="1">
    <location>
        <begin position="210"/>
        <end position="380"/>
    </location>
</feature>
<dbReference type="CDD" id="cd03794">
    <property type="entry name" value="GT4_WbuB-like"/>
    <property type="match status" value="1"/>
</dbReference>
<dbReference type="RefSeq" id="WP_272435179.1">
    <property type="nucleotide sequence ID" value="NZ_JAMQKB010000001.1"/>
</dbReference>
<gene>
    <name evidence="2" type="ORF">NC797_03055</name>
</gene>
<keyword evidence="3" id="KW-1185">Reference proteome</keyword>
<organism evidence="2 3">
    <name type="scientific">Terrihalobacillus insolitus</name>
    <dbReference type="NCBI Taxonomy" id="2950438"/>
    <lineage>
        <taxon>Bacteria</taxon>
        <taxon>Bacillati</taxon>
        <taxon>Bacillota</taxon>
        <taxon>Bacilli</taxon>
        <taxon>Bacillales</taxon>
        <taxon>Bacillaceae</taxon>
        <taxon>Terrihalobacillus</taxon>
    </lineage>
</organism>
<evidence type="ECO:0000313" key="2">
    <source>
        <dbReference type="EMBL" id="MDC3423484.1"/>
    </source>
</evidence>
<dbReference type="EMBL" id="JAMQKB010000001">
    <property type="protein sequence ID" value="MDC3423484.1"/>
    <property type="molecule type" value="Genomic_DNA"/>
</dbReference>
<reference evidence="2" key="1">
    <citation type="submission" date="2022-06" db="EMBL/GenBank/DDBJ databases">
        <title>Aquibacillus sp. a new bacterium isolated from soil saline samples.</title>
        <authorList>
            <person name="Galisteo C."/>
            <person name="De La Haba R."/>
            <person name="Sanchez-Porro C."/>
            <person name="Ventosa A."/>
        </authorList>
    </citation>
    <scope>NUCLEOTIDE SEQUENCE</scope>
    <source>
        <strain evidence="2">3ASR75-11</strain>
    </source>
</reference>
<proteinExistence type="predicted"/>
<dbReference type="Proteomes" id="UP001145050">
    <property type="component" value="Unassembled WGS sequence"/>
</dbReference>
<dbReference type="InterPro" id="IPR050194">
    <property type="entry name" value="Glycosyltransferase_grp1"/>
</dbReference>